<evidence type="ECO:0000313" key="2">
    <source>
        <dbReference type="Proteomes" id="UP000188605"/>
    </source>
</evidence>
<organism evidence="1 2">
    <name type="scientific">Candidatus Epulonipiscium fishelsonii</name>
    <dbReference type="NCBI Taxonomy" id="77094"/>
    <lineage>
        <taxon>Bacteria</taxon>
        <taxon>Bacillati</taxon>
        <taxon>Bacillota</taxon>
        <taxon>Clostridia</taxon>
        <taxon>Lachnospirales</taxon>
        <taxon>Lachnospiraceae</taxon>
        <taxon>Candidatus Epulonipiscium</taxon>
    </lineage>
</organism>
<proteinExistence type="predicted"/>
<comment type="caution">
    <text evidence="1">The sequence shown here is derived from an EMBL/GenBank/DDBJ whole genome shotgun (WGS) entry which is preliminary data.</text>
</comment>
<sequence>MLSEYFVQMQLVVAKPKTEPDKEYALLKNYQKAFEGVIWASIKRSFHILRATLTNLEKLGKEDAYAFEPYIYLKII</sequence>
<gene>
    <name evidence="1" type="ORF">AN396_04010</name>
</gene>
<accession>A0ACC8XDX8</accession>
<name>A0ACC8XDX8_9FIRM</name>
<reference evidence="1" key="1">
    <citation type="submission" date="2016-08" db="EMBL/GenBank/DDBJ databases">
        <authorList>
            <person name="Ngugi D.K."/>
            <person name="Miyake S."/>
            <person name="Stingl U."/>
        </authorList>
    </citation>
    <scope>NUCLEOTIDE SEQUENCE</scope>
    <source>
        <strain evidence="1">SCG-B11WGA-EpuloA1</strain>
    </source>
</reference>
<dbReference type="EMBL" id="LJDB01000041">
    <property type="protein sequence ID" value="ONI41155.1"/>
    <property type="molecule type" value="Genomic_DNA"/>
</dbReference>
<dbReference type="Proteomes" id="UP000188605">
    <property type="component" value="Unassembled WGS sequence"/>
</dbReference>
<protein>
    <submittedName>
        <fullName evidence="1">Uncharacterized protein</fullName>
    </submittedName>
</protein>
<keyword evidence="2" id="KW-1185">Reference proteome</keyword>
<evidence type="ECO:0000313" key="1">
    <source>
        <dbReference type="EMBL" id="ONI41155.1"/>
    </source>
</evidence>